<comment type="pathway">
    <text evidence="9">Isoprenoid biosynthesis; isopentenyl diphosphate biosynthesis via DXP pathway; isopentenyl diphosphate from 1-deoxy-D-xylulose 5-phosphate: step 3/6.</text>
</comment>
<dbReference type="EMBL" id="JADNYM010000003">
    <property type="protein sequence ID" value="MBG0738312.1"/>
    <property type="molecule type" value="Genomic_DNA"/>
</dbReference>
<comment type="caution">
    <text evidence="12">The sequence shown here is derived from an EMBL/GenBank/DDBJ whole genome shotgun (WGS) entry which is preliminary data.</text>
</comment>
<dbReference type="Gene3D" id="3.30.70.890">
    <property type="entry name" value="GHMP kinase, C-terminal domain"/>
    <property type="match status" value="1"/>
</dbReference>
<dbReference type="InterPro" id="IPR020568">
    <property type="entry name" value="Ribosomal_Su5_D2-typ_SF"/>
</dbReference>
<dbReference type="RefSeq" id="WP_196395263.1">
    <property type="nucleotide sequence ID" value="NZ_JADNYM010000003.1"/>
</dbReference>
<feature type="binding site" evidence="9">
    <location>
        <begin position="133"/>
        <end position="143"/>
    </location>
    <ligand>
        <name>ATP</name>
        <dbReference type="ChEBI" id="CHEBI:30616"/>
    </ligand>
</feature>
<feature type="active site" evidence="9">
    <location>
        <position position="20"/>
    </location>
</feature>
<dbReference type="SUPFAM" id="SSF54211">
    <property type="entry name" value="Ribosomal protein S5 domain 2-like"/>
    <property type="match status" value="1"/>
</dbReference>
<dbReference type="PIRSF" id="PIRSF010376">
    <property type="entry name" value="IspE"/>
    <property type="match status" value="1"/>
</dbReference>
<dbReference type="EC" id="2.7.1.148" evidence="2 9"/>
<keyword evidence="13" id="KW-1185">Reference proteome</keyword>
<organism evidence="12 13">
    <name type="scientific">Arthrobacter terrae</name>
    <dbReference type="NCBI Taxonomy" id="2935737"/>
    <lineage>
        <taxon>Bacteria</taxon>
        <taxon>Bacillati</taxon>
        <taxon>Actinomycetota</taxon>
        <taxon>Actinomycetes</taxon>
        <taxon>Micrococcales</taxon>
        <taxon>Micrococcaceae</taxon>
        <taxon>Arthrobacter</taxon>
    </lineage>
</organism>
<sequence>MNSARTSPPGRTVRVRAPGKINVFFRVGPLRPDGYHSVASLYLAVSLYEEISATSTAAPGNTRGNTVTSASGRVNTAKDGNIVVRLKGTALNSEGPLAVPLDERNLAVRAARLMADVCENAGAVRLEITKRVPVSGGMGGGSADAAAALLACEKLWDSGLSREEVSHLAAELGADVPFGLLGGAAVGLGVGDELTPALAPSPLHWVLVQADFGLPTPEVFRQLDRMRMADGVEPVVPGQVDPAVLAALRAGDAAALAAVLTNDLQPAAVALAPQLADVLAAGKQHGALATLVSGSGPTIAMLAADEAAALELAGKLAAEGHNCLAVHGPVHGAKIVSDVSR</sequence>
<dbReference type="NCBIfam" id="NF002870">
    <property type="entry name" value="PRK03188.1"/>
    <property type="match status" value="1"/>
</dbReference>
<dbReference type="Proteomes" id="UP000655366">
    <property type="component" value="Unassembled WGS sequence"/>
</dbReference>
<name>A0A931G936_9MICC</name>
<dbReference type="InterPro" id="IPR004424">
    <property type="entry name" value="IspE"/>
</dbReference>
<feature type="domain" description="GHMP kinase N-terminal" evidence="10">
    <location>
        <begin position="105"/>
        <end position="183"/>
    </location>
</feature>
<dbReference type="Gene3D" id="3.30.230.10">
    <property type="match status" value="1"/>
</dbReference>
<feature type="domain" description="GHMP kinase C-terminal" evidence="11">
    <location>
        <begin position="245"/>
        <end position="321"/>
    </location>
</feature>
<dbReference type="AlphaFoldDB" id="A0A931G936"/>
<evidence type="ECO:0000313" key="12">
    <source>
        <dbReference type="EMBL" id="MBG0738312.1"/>
    </source>
</evidence>
<comment type="catalytic activity">
    <reaction evidence="9">
        <text>4-CDP-2-C-methyl-D-erythritol + ATP = 4-CDP-2-C-methyl-D-erythritol 2-phosphate + ADP + H(+)</text>
        <dbReference type="Rhea" id="RHEA:18437"/>
        <dbReference type="ChEBI" id="CHEBI:15378"/>
        <dbReference type="ChEBI" id="CHEBI:30616"/>
        <dbReference type="ChEBI" id="CHEBI:57823"/>
        <dbReference type="ChEBI" id="CHEBI:57919"/>
        <dbReference type="ChEBI" id="CHEBI:456216"/>
        <dbReference type="EC" id="2.7.1.148"/>
    </reaction>
</comment>
<dbReference type="GO" id="GO:0016114">
    <property type="term" value="P:terpenoid biosynthetic process"/>
    <property type="evidence" value="ECO:0007669"/>
    <property type="project" value="InterPro"/>
</dbReference>
<dbReference type="InterPro" id="IPR013750">
    <property type="entry name" value="GHMP_kinase_C_dom"/>
</dbReference>
<keyword evidence="6 9" id="KW-0418">Kinase</keyword>
<evidence type="ECO:0000256" key="4">
    <source>
        <dbReference type="ARBA" id="ARBA00022679"/>
    </source>
</evidence>
<evidence type="ECO:0000313" key="13">
    <source>
        <dbReference type="Proteomes" id="UP000655366"/>
    </source>
</evidence>
<evidence type="ECO:0000256" key="6">
    <source>
        <dbReference type="ARBA" id="ARBA00022777"/>
    </source>
</evidence>
<accession>A0A931G936</accession>
<dbReference type="GO" id="GO:0050515">
    <property type="term" value="F:4-(cytidine 5'-diphospho)-2-C-methyl-D-erythritol kinase activity"/>
    <property type="evidence" value="ECO:0007669"/>
    <property type="project" value="UniProtKB-UniRule"/>
</dbReference>
<dbReference type="SUPFAM" id="SSF55060">
    <property type="entry name" value="GHMP Kinase, C-terminal domain"/>
    <property type="match status" value="1"/>
</dbReference>
<evidence type="ECO:0000256" key="8">
    <source>
        <dbReference type="ARBA" id="ARBA00032554"/>
    </source>
</evidence>
<comment type="function">
    <text evidence="9">Catalyzes the phosphorylation of the position 2 hydroxy group of 4-diphosphocytidyl-2C-methyl-D-erythritol.</text>
</comment>
<keyword evidence="9" id="KW-0414">Isoprene biosynthesis</keyword>
<evidence type="ECO:0000256" key="9">
    <source>
        <dbReference type="HAMAP-Rule" id="MF_00061"/>
    </source>
</evidence>
<dbReference type="PANTHER" id="PTHR43527">
    <property type="entry name" value="4-DIPHOSPHOCYTIDYL-2-C-METHYL-D-ERYTHRITOL KINASE, CHLOROPLASTIC"/>
    <property type="match status" value="1"/>
</dbReference>
<dbReference type="Pfam" id="PF08544">
    <property type="entry name" value="GHMP_kinases_C"/>
    <property type="match status" value="1"/>
</dbReference>
<evidence type="ECO:0000256" key="2">
    <source>
        <dbReference type="ARBA" id="ARBA00012052"/>
    </source>
</evidence>
<dbReference type="HAMAP" id="MF_00061">
    <property type="entry name" value="IspE"/>
    <property type="match status" value="1"/>
</dbReference>
<keyword evidence="7 9" id="KW-0067">ATP-binding</keyword>
<dbReference type="GO" id="GO:0005524">
    <property type="term" value="F:ATP binding"/>
    <property type="evidence" value="ECO:0007669"/>
    <property type="project" value="UniProtKB-UniRule"/>
</dbReference>
<evidence type="ECO:0000256" key="3">
    <source>
        <dbReference type="ARBA" id="ARBA00017473"/>
    </source>
</evidence>
<dbReference type="Pfam" id="PF00288">
    <property type="entry name" value="GHMP_kinases_N"/>
    <property type="match status" value="1"/>
</dbReference>
<evidence type="ECO:0000256" key="5">
    <source>
        <dbReference type="ARBA" id="ARBA00022741"/>
    </source>
</evidence>
<proteinExistence type="inferred from homology"/>
<evidence type="ECO:0000256" key="1">
    <source>
        <dbReference type="ARBA" id="ARBA00009684"/>
    </source>
</evidence>
<protein>
    <recommendedName>
        <fullName evidence="3 9">4-diphosphocytidyl-2-C-methyl-D-erythritol kinase</fullName>
        <shortName evidence="9">CMK</shortName>
        <ecNumber evidence="2 9">2.7.1.148</ecNumber>
    </recommendedName>
    <alternativeName>
        <fullName evidence="8 9">4-(cytidine-5'-diphospho)-2-C-methyl-D-erythritol kinase</fullName>
    </alternativeName>
</protein>
<dbReference type="InterPro" id="IPR006204">
    <property type="entry name" value="GHMP_kinase_N_dom"/>
</dbReference>
<reference evidence="12 13" key="1">
    <citation type="submission" date="2020-11" db="EMBL/GenBank/DDBJ databases">
        <title>Arthrobacter antarcticus sp. nov., isolated from Antarctic Soil.</title>
        <authorList>
            <person name="Li J."/>
        </authorList>
    </citation>
    <scope>NUCLEOTIDE SEQUENCE [LARGE SCALE GENOMIC DNA]</scope>
    <source>
        <strain evidence="12 13">Z1-20</strain>
    </source>
</reference>
<dbReference type="PANTHER" id="PTHR43527:SF2">
    <property type="entry name" value="4-DIPHOSPHOCYTIDYL-2-C-METHYL-D-ERYTHRITOL KINASE, CHLOROPLASTIC"/>
    <property type="match status" value="1"/>
</dbReference>
<dbReference type="InterPro" id="IPR036554">
    <property type="entry name" value="GHMP_kinase_C_sf"/>
</dbReference>
<evidence type="ECO:0000259" key="11">
    <source>
        <dbReference type="Pfam" id="PF08544"/>
    </source>
</evidence>
<gene>
    <name evidence="9" type="primary">ispE</name>
    <name evidence="12" type="ORF">IV500_02550</name>
</gene>
<dbReference type="GO" id="GO:0019288">
    <property type="term" value="P:isopentenyl diphosphate biosynthetic process, methylerythritol 4-phosphate pathway"/>
    <property type="evidence" value="ECO:0007669"/>
    <property type="project" value="UniProtKB-UniRule"/>
</dbReference>
<keyword evidence="4 9" id="KW-0808">Transferase</keyword>
<comment type="similarity">
    <text evidence="1 9">Belongs to the GHMP kinase family. IspE subfamily.</text>
</comment>
<evidence type="ECO:0000256" key="7">
    <source>
        <dbReference type="ARBA" id="ARBA00022840"/>
    </source>
</evidence>
<feature type="active site" evidence="9">
    <location>
        <position position="175"/>
    </location>
</feature>
<evidence type="ECO:0000259" key="10">
    <source>
        <dbReference type="Pfam" id="PF00288"/>
    </source>
</evidence>
<keyword evidence="5 9" id="KW-0547">Nucleotide-binding</keyword>
<dbReference type="InterPro" id="IPR014721">
    <property type="entry name" value="Ribsml_uS5_D2-typ_fold_subgr"/>
</dbReference>